<evidence type="ECO:0000313" key="2">
    <source>
        <dbReference type="EMBL" id="PKQ61814.1"/>
    </source>
</evidence>
<dbReference type="PANTHER" id="PTHR42956:SF1">
    <property type="entry name" value="NITROGENASE IRON-MOLYBDENUM COFACTOR BIOSYNTHESIS PROTEIN NIFE"/>
    <property type="match status" value="1"/>
</dbReference>
<dbReference type="InterPro" id="IPR049939">
    <property type="entry name" value="NifE-like"/>
</dbReference>
<accession>A0A2N3HUS2</accession>
<dbReference type="Proteomes" id="UP000233535">
    <property type="component" value="Unassembled WGS sequence"/>
</dbReference>
<dbReference type="RefSeq" id="WP_101262152.1">
    <property type="nucleotide sequence ID" value="NZ_MVDD01000011.1"/>
</dbReference>
<protein>
    <recommendedName>
        <fullName evidence="1">Nitrogenase/oxidoreductase component 1 domain-containing protein</fullName>
    </recommendedName>
</protein>
<dbReference type="PANTHER" id="PTHR42956">
    <property type="entry name" value="NITROGENASE IRON-MOLYBDENUM COFACTOR BIOSYNTHESIS PROTEIN NIFE"/>
    <property type="match status" value="1"/>
</dbReference>
<dbReference type="EMBL" id="MVDD01000011">
    <property type="protein sequence ID" value="PKQ61814.1"/>
    <property type="molecule type" value="Genomic_DNA"/>
</dbReference>
<name>A0A2N3HUS2_9BACT</name>
<dbReference type="Gene3D" id="3.40.50.1980">
    <property type="entry name" value="Nitrogenase molybdenum iron protein domain"/>
    <property type="match status" value="2"/>
</dbReference>
<evidence type="ECO:0000259" key="1">
    <source>
        <dbReference type="Pfam" id="PF00148"/>
    </source>
</evidence>
<feature type="domain" description="Nitrogenase/oxidoreductase component 1" evidence="1">
    <location>
        <begin position="13"/>
        <end position="430"/>
    </location>
</feature>
<evidence type="ECO:0000313" key="3">
    <source>
        <dbReference type="Proteomes" id="UP000233535"/>
    </source>
</evidence>
<dbReference type="SUPFAM" id="SSF53807">
    <property type="entry name" value="Helical backbone' metal receptor"/>
    <property type="match status" value="1"/>
</dbReference>
<dbReference type="Pfam" id="PF00148">
    <property type="entry name" value="Oxidored_nitro"/>
    <property type="match status" value="1"/>
</dbReference>
<dbReference type="OrthoDB" id="9800746at2"/>
<reference evidence="2 3" key="1">
    <citation type="journal article" date="2017" name="Front. Microbiol.">
        <title>Labilibaculum manganireducens gen. nov., sp. nov. and Labilibaculum filiforme sp. nov., Novel Bacteroidetes Isolated from Subsurface Sediments of the Baltic Sea.</title>
        <authorList>
            <person name="Vandieken V."/>
            <person name="Marshall I.P."/>
            <person name="Niemann H."/>
            <person name="Engelen B."/>
            <person name="Cypionka H."/>
        </authorList>
    </citation>
    <scope>NUCLEOTIDE SEQUENCE [LARGE SCALE GENOMIC DNA]</scope>
    <source>
        <strain evidence="2 3">59.16B</strain>
    </source>
</reference>
<dbReference type="GO" id="GO:0016491">
    <property type="term" value="F:oxidoreductase activity"/>
    <property type="evidence" value="ECO:0007669"/>
    <property type="project" value="InterPro"/>
</dbReference>
<dbReference type="AlphaFoldDB" id="A0A2N3HUS2"/>
<comment type="caution">
    <text evidence="2">The sequence shown here is derived from an EMBL/GenBank/DDBJ whole genome shotgun (WGS) entry which is preliminary data.</text>
</comment>
<dbReference type="InterPro" id="IPR000510">
    <property type="entry name" value="Nase/OxRdtase_comp1"/>
</dbReference>
<organism evidence="2 3">
    <name type="scientific">Labilibaculum filiforme</name>
    <dbReference type="NCBI Taxonomy" id="1940526"/>
    <lineage>
        <taxon>Bacteria</taxon>
        <taxon>Pseudomonadati</taxon>
        <taxon>Bacteroidota</taxon>
        <taxon>Bacteroidia</taxon>
        <taxon>Marinilabiliales</taxon>
        <taxon>Marinifilaceae</taxon>
        <taxon>Labilibaculum</taxon>
    </lineage>
</organism>
<gene>
    <name evidence="2" type="ORF">BZG02_14400</name>
</gene>
<sequence>MIESTLPNILPDAFSGALFALEGIKDSLVVLNGPTGCKFYHAAVSGDQLIRGFSYDPVTNPERYYFRQNRIPCTFLDDHDFVYGATKKLEAILEFIRNDQFEYLAIVNSPGAALIGDDLESFFRNAYPDMPGITIENTGFSEAFSKGYSDTFLKILQSIKPVGELVKEKKTVNLLGVSIYHKYFEGDILEMKRLLNLCGIKVKTSMLAGDSTEQLSRFTEAELNIVLQPEYGKRAAQWMEKEFGIPYIEMETGMCIGFDACENFLQEVCNCLLCDVSPAIKDVMHARARAFANLYSFNSLTGLPKGAYFSIKAEASMAYAFTHFMHSYLGMIPEKIEFIPADRNGDYEEKLNRFLEANGLRNSIGKLENIELSSLVLADANTIAQVQLTRNSLFGIEISLPSFGYVHVLPKTFIGSNGSLYLLEQLLNGLKFVS</sequence>
<proteinExistence type="predicted"/>
<keyword evidence="3" id="KW-1185">Reference proteome</keyword>